<dbReference type="Gene3D" id="6.10.10.80">
    <property type="entry name" value="Small, acid-soluble spore protein, alpha/beta type-like"/>
    <property type="match status" value="1"/>
</dbReference>
<reference evidence="2" key="1">
    <citation type="submission" date="2020-06" db="EMBL/GenBank/DDBJ databases">
        <title>Novel chitinolytic bacterium.</title>
        <authorList>
            <person name="Ungkulpasvich U."/>
            <person name="Kosugi A."/>
            <person name="Uke A."/>
        </authorList>
    </citation>
    <scope>NUCLEOTIDE SEQUENCE</scope>
    <source>
        <strain evidence="2">UUS1-1</strain>
    </source>
</reference>
<dbReference type="RefSeq" id="WP_181338489.1">
    <property type="nucleotide sequence ID" value="NZ_JAAKDE010000001.1"/>
</dbReference>
<dbReference type="InterPro" id="IPR050847">
    <property type="entry name" value="SASP_DNA-binding"/>
</dbReference>
<keyword evidence="3" id="KW-1185">Reference proteome</keyword>
<dbReference type="PANTHER" id="PTHR36107">
    <property type="entry name" value="SMALL, ACID-SOLUBLE SPORE PROTEIN A"/>
    <property type="match status" value="1"/>
</dbReference>
<sequence>MGAGQRSNTLVVKEAAQAMEKFKYEVANELNINMQPIQGDYWGYMTARDCGSVGGQMVKRMIEAAERSLAEQAAYQASSAFRQTVNTPQAGQNLSSGPGGPSVLSSIPGFTQPTQQ</sequence>
<feature type="region of interest" description="Disordered" evidence="1">
    <location>
        <begin position="84"/>
        <end position="116"/>
    </location>
</feature>
<dbReference type="EMBL" id="JAAKDE010000001">
    <property type="protein sequence ID" value="MBA2132055.1"/>
    <property type="molecule type" value="Genomic_DNA"/>
</dbReference>
<accession>A0A8J6HXZ3</accession>
<organism evidence="2 3">
    <name type="scientific">Capillibacterium thermochitinicola</name>
    <dbReference type="NCBI Taxonomy" id="2699427"/>
    <lineage>
        <taxon>Bacteria</taxon>
        <taxon>Bacillati</taxon>
        <taxon>Bacillota</taxon>
        <taxon>Capillibacterium</taxon>
    </lineage>
</organism>
<comment type="caution">
    <text evidence="2">The sequence shown here is derived from an EMBL/GenBank/DDBJ whole genome shotgun (WGS) entry which is preliminary data.</text>
</comment>
<dbReference type="GO" id="GO:0003690">
    <property type="term" value="F:double-stranded DNA binding"/>
    <property type="evidence" value="ECO:0007669"/>
    <property type="project" value="InterPro"/>
</dbReference>
<dbReference type="InterPro" id="IPR001448">
    <property type="entry name" value="SASP_alpha/beta-type"/>
</dbReference>
<dbReference type="GO" id="GO:0006265">
    <property type="term" value="P:DNA topological change"/>
    <property type="evidence" value="ECO:0007669"/>
    <property type="project" value="InterPro"/>
</dbReference>
<dbReference type="PANTHER" id="PTHR36107:SF1">
    <property type="entry name" value="SMALL, ACID-SOLUBLE SPORE PROTEIN A"/>
    <property type="match status" value="1"/>
</dbReference>
<dbReference type="Proteomes" id="UP000657177">
    <property type="component" value="Unassembled WGS sequence"/>
</dbReference>
<evidence type="ECO:0000313" key="2">
    <source>
        <dbReference type="EMBL" id="MBA2132055.1"/>
    </source>
</evidence>
<name>A0A8J6HXZ3_9FIRM</name>
<protein>
    <submittedName>
        <fullName evidence="2">Alpha/beta-type small acid-soluble spore protein</fullName>
    </submittedName>
</protein>
<dbReference type="AlphaFoldDB" id="A0A8J6HXZ3"/>
<evidence type="ECO:0000313" key="3">
    <source>
        <dbReference type="Proteomes" id="UP000657177"/>
    </source>
</evidence>
<dbReference type="Pfam" id="PF00269">
    <property type="entry name" value="SASP"/>
    <property type="match status" value="1"/>
</dbReference>
<gene>
    <name evidence="2" type="ORF">G5B42_00555</name>
</gene>
<dbReference type="InterPro" id="IPR038300">
    <property type="entry name" value="SASP_sf_alpha/beta"/>
</dbReference>
<feature type="compositionally biased region" description="Polar residues" evidence="1">
    <location>
        <begin position="84"/>
        <end position="94"/>
    </location>
</feature>
<proteinExistence type="predicted"/>
<evidence type="ECO:0000256" key="1">
    <source>
        <dbReference type="SAM" id="MobiDB-lite"/>
    </source>
</evidence>